<evidence type="ECO:0000256" key="2">
    <source>
        <dbReference type="ARBA" id="ARBA00022692"/>
    </source>
</evidence>
<keyword evidence="10" id="KW-1185">Reference proteome</keyword>
<evidence type="ECO:0000256" key="5">
    <source>
        <dbReference type="ARBA" id="ARBA00023136"/>
    </source>
</evidence>
<dbReference type="GO" id="GO:0015031">
    <property type="term" value="P:protein transport"/>
    <property type="evidence" value="ECO:0007669"/>
    <property type="project" value="UniProtKB-KW"/>
</dbReference>
<evidence type="ECO:0000256" key="1">
    <source>
        <dbReference type="ARBA" id="ARBA00004167"/>
    </source>
</evidence>
<evidence type="ECO:0000259" key="8">
    <source>
        <dbReference type="Pfam" id="PF09430"/>
    </source>
</evidence>
<organism evidence="9 10">
    <name type="scientific">Saccharomycopsis crataegensis</name>
    <dbReference type="NCBI Taxonomy" id="43959"/>
    <lineage>
        <taxon>Eukaryota</taxon>
        <taxon>Fungi</taxon>
        <taxon>Dikarya</taxon>
        <taxon>Ascomycota</taxon>
        <taxon>Saccharomycotina</taxon>
        <taxon>Saccharomycetes</taxon>
        <taxon>Saccharomycopsidaceae</taxon>
        <taxon>Saccharomycopsis</taxon>
    </lineage>
</organism>
<feature type="domain" description="ER membrane protein complex subunit 7 beta-sandwich" evidence="8">
    <location>
        <begin position="37"/>
        <end position="149"/>
    </location>
</feature>
<keyword evidence="5" id="KW-0472">Membrane</keyword>
<dbReference type="Pfam" id="PF09430">
    <property type="entry name" value="EMC7_beta-sandw"/>
    <property type="match status" value="1"/>
</dbReference>
<evidence type="ECO:0000256" key="7">
    <source>
        <dbReference type="SAM" id="SignalP"/>
    </source>
</evidence>
<name>A0AAV5QIT3_9ASCO</name>
<feature type="signal peptide" evidence="7">
    <location>
        <begin position="1"/>
        <end position="18"/>
    </location>
</feature>
<keyword evidence="3 7" id="KW-0732">Signal</keyword>
<gene>
    <name evidence="9" type="ORF">DASC09_018420</name>
</gene>
<keyword evidence="2" id="KW-0812">Transmembrane</keyword>
<evidence type="ECO:0000256" key="6">
    <source>
        <dbReference type="SAM" id="MobiDB-lite"/>
    </source>
</evidence>
<comment type="caution">
    <text evidence="9">The sequence shown here is derived from an EMBL/GenBank/DDBJ whole genome shotgun (WGS) entry which is preliminary data.</text>
</comment>
<feature type="chain" id="PRO_5043854015" description="ER membrane protein complex subunit 7 beta-sandwich domain-containing protein" evidence="7">
    <location>
        <begin position="19"/>
        <end position="237"/>
    </location>
</feature>
<feature type="region of interest" description="Disordered" evidence="6">
    <location>
        <begin position="199"/>
        <end position="237"/>
    </location>
</feature>
<comment type="subcellular location">
    <subcellularLocation>
        <location evidence="1">Membrane</location>
        <topology evidence="1">Single-pass membrane protein</topology>
    </subcellularLocation>
</comment>
<dbReference type="Proteomes" id="UP001360560">
    <property type="component" value="Unassembled WGS sequence"/>
</dbReference>
<dbReference type="InterPro" id="IPR019008">
    <property type="entry name" value="Beta_sandwich_EMC7"/>
</dbReference>
<evidence type="ECO:0000256" key="4">
    <source>
        <dbReference type="ARBA" id="ARBA00022989"/>
    </source>
</evidence>
<dbReference type="RefSeq" id="XP_064851517.1">
    <property type="nucleotide sequence ID" value="XM_064995445.1"/>
</dbReference>
<evidence type="ECO:0000313" key="9">
    <source>
        <dbReference type="EMBL" id="GMM34517.1"/>
    </source>
</evidence>
<dbReference type="PANTHER" id="PTHR13605:SF4">
    <property type="entry name" value="ER MEMBRANE PROTEIN COMPLEX SUBUNIT 7"/>
    <property type="match status" value="1"/>
</dbReference>
<feature type="compositionally biased region" description="Polar residues" evidence="6">
    <location>
        <begin position="227"/>
        <end position="237"/>
    </location>
</feature>
<dbReference type="EMBL" id="BTFZ01000002">
    <property type="protein sequence ID" value="GMM34517.1"/>
    <property type="molecule type" value="Genomic_DNA"/>
</dbReference>
<evidence type="ECO:0000313" key="10">
    <source>
        <dbReference type="Proteomes" id="UP001360560"/>
    </source>
</evidence>
<accession>A0AAV5QIT3</accession>
<dbReference type="GO" id="GO:0072546">
    <property type="term" value="C:EMC complex"/>
    <property type="evidence" value="ECO:0007669"/>
    <property type="project" value="TreeGrafter"/>
</dbReference>
<dbReference type="AlphaFoldDB" id="A0AAV5QIT3"/>
<dbReference type="GeneID" id="90072496"/>
<proteinExistence type="predicted"/>
<protein>
    <recommendedName>
        <fullName evidence="8">ER membrane protein complex subunit 7 beta-sandwich domain-containing protein</fullName>
    </recommendedName>
</protein>
<dbReference type="InterPro" id="IPR039163">
    <property type="entry name" value="EMC7"/>
</dbReference>
<keyword evidence="4" id="KW-1133">Transmembrane helix</keyword>
<dbReference type="PANTHER" id="PTHR13605">
    <property type="entry name" value="ER MEMBRANE PROTEIN COMPLEX SUBUNIT 7"/>
    <property type="match status" value="1"/>
</dbReference>
<evidence type="ECO:0000256" key="3">
    <source>
        <dbReference type="ARBA" id="ARBA00022729"/>
    </source>
</evidence>
<reference evidence="9 10" key="1">
    <citation type="journal article" date="2023" name="Elife">
        <title>Identification of key yeast species and microbe-microbe interactions impacting larval growth of Drosophila in the wild.</title>
        <authorList>
            <person name="Mure A."/>
            <person name="Sugiura Y."/>
            <person name="Maeda R."/>
            <person name="Honda K."/>
            <person name="Sakurai N."/>
            <person name="Takahashi Y."/>
            <person name="Watada M."/>
            <person name="Katoh T."/>
            <person name="Gotoh A."/>
            <person name="Gotoh Y."/>
            <person name="Taniguchi I."/>
            <person name="Nakamura K."/>
            <person name="Hayashi T."/>
            <person name="Katayama T."/>
            <person name="Uemura T."/>
            <person name="Hattori Y."/>
        </authorList>
    </citation>
    <scope>NUCLEOTIDE SEQUENCE [LARGE SCALE GENOMIC DNA]</scope>
    <source>
        <strain evidence="9 10">SC-9</strain>
    </source>
</reference>
<sequence>MLGGFIFILSLISQLASSHSITGKLDVPVLGPQESFGTNIHLTDLEDRRITKGFLQQDGSFEFVGLSEGSYLIEVDMLNYILEYPCINVEIKKEAVLQDDGTLKEETAIMAYEYQMGHPVHDLTNEIEYPLVISPHPKHSTKLYYEQKNKGLAATGQLGAIISNPWLLGGGCLMAVTLLLPMIIEKVDPEYAEKKLMADLDEGDSPSVDQLFPATSGEKQQIVMGHQQRSGNKSNKK</sequence>